<dbReference type="EMBL" id="JBBWWT010000010">
    <property type="protein sequence ID" value="MEL1265978.1"/>
    <property type="molecule type" value="Genomic_DNA"/>
</dbReference>
<reference evidence="2 3" key="1">
    <citation type="submission" date="2024-04" db="EMBL/GenBank/DDBJ databases">
        <title>Draft genome sequence of Pseudoxanthomonas putridarboris WD12.</title>
        <authorList>
            <person name="Oh J."/>
        </authorList>
    </citation>
    <scope>NUCLEOTIDE SEQUENCE [LARGE SCALE GENOMIC DNA]</scope>
    <source>
        <strain evidence="2 3">WD12</strain>
    </source>
</reference>
<gene>
    <name evidence="2" type="ORF">AAD027_16615</name>
</gene>
<feature type="domain" description="DUF4166" evidence="1">
    <location>
        <begin position="15"/>
        <end position="169"/>
    </location>
</feature>
<dbReference type="RefSeq" id="WP_341727145.1">
    <property type="nucleotide sequence ID" value="NZ_JBBWWT010000010.1"/>
</dbReference>
<accession>A0ABU9J3Z3</accession>
<evidence type="ECO:0000313" key="3">
    <source>
        <dbReference type="Proteomes" id="UP001459204"/>
    </source>
</evidence>
<dbReference type="InterPro" id="IPR025311">
    <property type="entry name" value="DUF4166"/>
</dbReference>
<name>A0ABU9J3Z3_9GAMM</name>
<sequence>MPLFARVLGADFDALPPAVQRLHRAQGMRRYHGEVEVRRGHGPLSRILAAATRLPPAGTGPAQVDIRAGREEERWTRRIGGRAMPSRLWESRGLLCERLGLARFGFRLHAQDDAILWRVARVSVFGIPLPAAWFRDVVARESGQDGRYHFDVRAAMPVVGLLVHYRGWLHVE</sequence>
<evidence type="ECO:0000313" key="2">
    <source>
        <dbReference type="EMBL" id="MEL1265978.1"/>
    </source>
</evidence>
<organism evidence="2 3">
    <name type="scientific">Pseudoxanthomonas putridarboris</name>
    <dbReference type="NCBI Taxonomy" id="752605"/>
    <lineage>
        <taxon>Bacteria</taxon>
        <taxon>Pseudomonadati</taxon>
        <taxon>Pseudomonadota</taxon>
        <taxon>Gammaproteobacteria</taxon>
        <taxon>Lysobacterales</taxon>
        <taxon>Lysobacteraceae</taxon>
        <taxon>Pseudoxanthomonas</taxon>
    </lineage>
</organism>
<dbReference type="Proteomes" id="UP001459204">
    <property type="component" value="Unassembled WGS sequence"/>
</dbReference>
<protein>
    <submittedName>
        <fullName evidence="2">DUF4166 domain-containing protein</fullName>
    </submittedName>
</protein>
<comment type="caution">
    <text evidence="2">The sequence shown here is derived from an EMBL/GenBank/DDBJ whole genome shotgun (WGS) entry which is preliminary data.</text>
</comment>
<evidence type="ECO:0000259" key="1">
    <source>
        <dbReference type="Pfam" id="PF13761"/>
    </source>
</evidence>
<keyword evidence="3" id="KW-1185">Reference proteome</keyword>
<dbReference type="Pfam" id="PF13761">
    <property type="entry name" value="DUF4166"/>
    <property type="match status" value="1"/>
</dbReference>
<proteinExistence type="predicted"/>